<evidence type="ECO:0000256" key="6">
    <source>
        <dbReference type="SAM" id="SignalP"/>
    </source>
</evidence>
<organism evidence="7 8">
    <name type="scientific">Paracoccus shanxieyensis</name>
    <dbReference type="NCBI Taxonomy" id="2675752"/>
    <lineage>
        <taxon>Bacteria</taxon>
        <taxon>Pseudomonadati</taxon>
        <taxon>Pseudomonadota</taxon>
        <taxon>Alphaproteobacteria</taxon>
        <taxon>Rhodobacterales</taxon>
        <taxon>Paracoccaceae</taxon>
        <taxon>Paracoccus</taxon>
    </lineage>
</organism>
<keyword evidence="3 6" id="KW-0732">Signal</keyword>
<evidence type="ECO:0000256" key="5">
    <source>
        <dbReference type="ARBA" id="ARBA00023237"/>
    </source>
</evidence>
<evidence type="ECO:0000256" key="1">
    <source>
        <dbReference type="ARBA" id="ARBA00004442"/>
    </source>
</evidence>
<dbReference type="EMBL" id="WMII01000004">
    <property type="protein sequence ID" value="MTH63864.1"/>
    <property type="molecule type" value="Genomic_DNA"/>
</dbReference>
<evidence type="ECO:0000256" key="4">
    <source>
        <dbReference type="ARBA" id="ARBA00023136"/>
    </source>
</evidence>
<dbReference type="InterPro" id="IPR010583">
    <property type="entry name" value="MipA"/>
</dbReference>
<evidence type="ECO:0000313" key="8">
    <source>
        <dbReference type="Proteomes" id="UP000478740"/>
    </source>
</evidence>
<dbReference type="Proteomes" id="UP000478740">
    <property type="component" value="Unassembled WGS sequence"/>
</dbReference>
<evidence type="ECO:0000313" key="7">
    <source>
        <dbReference type="EMBL" id="MTH63864.1"/>
    </source>
</evidence>
<evidence type="ECO:0000256" key="3">
    <source>
        <dbReference type="ARBA" id="ARBA00022729"/>
    </source>
</evidence>
<comment type="similarity">
    <text evidence="2">Belongs to the MipA/OmpV family.</text>
</comment>
<accession>A0A6L6IZ47</accession>
<name>A0A6L6IZ47_9RHOB</name>
<proteinExistence type="inferred from homology"/>
<comment type="subcellular location">
    <subcellularLocation>
        <location evidence="1">Cell outer membrane</location>
    </subcellularLocation>
</comment>
<dbReference type="RefSeq" id="WP_155043733.1">
    <property type="nucleotide sequence ID" value="NZ_WMIH01000003.1"/>
</dbReference>
<keyword evidence="8" id="KW-1185">Reference proteome</keyword>
<reference evidence="7 8" key="1">
    <citation type="submission" date="2019-11" db="EMBL/GenBank/DDBJ databases">
        <authorList>
            <person name="Dong K."/>
        </authorList>
    </citation>
    <scope>NUCLEOTIDE SEQUENCE [LARGE SCALE GENOMIC DNA]</scope>
    <source>
        <strain evidence="7 8">DK608</strain>
    </source>
</reference>
<keyword evidence="4" id="KW-0472">Membrane</keyword>
<dbReference type="AlphaFoldDB" id="A0A6L6IZ47"/>
<comment type="caution">
    <text evidence="7">The sequence shown here is derived from an EMBL/GenBank/DDBJ whole genome shotgun (WGS) entry which is preliminary data.</text>
</comment>
<feature type="chain" id="PRO_5026737832" evidence="6">
    <location>
        <begin position="22"/>
        <end position="247"/>
    </location>
</feature>
<dbReference type="PANTHER" id="PTHR38776">
    <property type="entry name" value="MLTA-INTERACTING PROTEIN-RELATED"/>
    <property type="match status" value="1"/>
</dbReference>
<sequence length="247" mass="26581">MPRLLALALISSSLLAAPAMAQSFMDVDQVTLDAGLGMSYSPEYMGSGDNDASPWFILKNITLGTPEGEKQGFSITPSLRYMGERDSGDYDRLTGLDNIDAAGEVGLRLNYVTGPFSSYGTIRKGFGGHEGVAGEIGTRYRYQPNDKLTLWTGAELQLGDDKFTGTYFGITDSEALTSNFAAYDPEGGAYAANLSVEARYMLTPKTSVMGKVTYGRLLGDAADSPIVEDKNQPSISIGVARQLNFRF</sequence>
<protein>
    <submittedName>
        <fullName evidence="7">MipA/OmpV family protein</fullName>
    </submittedName>
</protein>
<dbReference type="PANTHER" id="PTHR38776:SF1">
    <property type="entry name" value="MLTA-INTERACTING PROTEIN-RELATED"/>
    <property type="match status" value="1"/>
</dbReference>
<keyword evidence="5" id="KW-0998">Cell outer membrane</keyword>
<evidence type="ECO:0000256" key="2">
    <source>
        <dbReference type="ARBA" id="ARBA00005722"/>
    </source>
</evidence>
<gene>
    <name evidence="7" type="ORF">GL284_06235</name>
</gene>
<dbReference type="Pfam" id="PF06629">
    <property type="entry name" value="MipA"/>
    <property type="match status" value="1"/>
</dbReference>
<dbReference type="GO" id="GO:0009279">
    <property type="term" value="C:cell outer membrane"/>
    <property type="evidence" value="ECO:0007669"/>
    <property type="project" value="UniProtKB-SubCell"/>
</dbReference>
<feature type="signal peptide" evidence="6">
    <location>
        <begin position="1"/>
        <end position="21"/>
    </location>
</feature>